<organism evidence="1 2">
    <name type="scientific">Litchfieldia luteola</name>
    <dbReference type="NCBI Taxonomy" id="682179"/>
    <lineage>
        <taxon>Bacteria</taxon>
        <taxon>Bacillati</taxon>
        <taxon>Bacillota</taxon>
        <taxon>Bacilli</taxon>
        <taxon>Bacillales</taxon>
        <taxon>Bacillaceae</taxon>
        <taxon>Litchfieldia</taxon>
    </lineage>
</organism>
<sequence>MEEHIGYCQQCRKEIHCLDGFFNGIIDDQTKTILCFTCADSFNEKSQDA</sequence>
<comment type="caution">
    <text evidence="1">The sequence shown here is derived from an EMBL/GenBank/DDBJ whole genome shotgun (WGS) entry which is preliminary data.</text>
</comment>
<name>A0ABR9QLG9_9BACI</name>
<evidence type="ECO:0000313" key="2">
    <source>
        <dbReference type="Proteomes" id="UP001516662"/>
    </source>
</evidence>
<evidence type="ECO:0000313" key="1">
    <source>
        <dbReference type="EMBL" id="MBE4909334.1"/>
    </source>
</evidence>
<protein>
    <submittedName>
        <fullName evidence="1">Uncharacterized protein</fullName>
    </submittedName>
</protein>
<dbReference type="Proteomes" id="UP001516662">
    <property type="component" value="Unassembled WGS sequence"/>
</dbReference>
<keyword evidence="2" id="KW-1185">Reference proteome</keyword>
<proteinExistence type="predicted"/>
<dbReference type="RefSeq" id="WP_193537873.1">
    <property type="nucleotide sequence ID" value="NZ_JADCLJ010000022.1"/>
</dbReference>
<gene>
    <name evidence="1" type="ORF">IMZ08_14885</name>
</gene>
<accession>A0ABR9QLG9</accession>
<dbReference type="EMBL" id="JADCLJ010000022">
    <property type="protein sequence ID" value="MBE4909334.1"/>
    <property type="molecule type" value="Genomic_DNA"/>
</dbReference>
<reference evidence="1 2" key="1">
    <citation type="submission" date="2020-10" db="EMBL/GenBank/DDBJ databases">
        <title>Bacillus sp. HD4P25, an endophyte from a halophyte.</title>
        <authorList>
            <person name="Sun J.-Q."/>
        </authorList>
    </citation>
    <scope>NUCLEOTIDE SEQUENCE [LARGE SCALE GENOMIC DNA]</scope>
    <source>
        <strain evidence="1 2">YIM 93174</strain>
    </source>
</reference>